<evidence type="ECO:0000313" key="10">
    <source>
        <dbReference type="Proteomes" id="UP000267096"/>
    </source>
</evidence>
<evidence type="ECO:0000256" key="4">
    <source>
        <dbReference type="ARBA" id="ARBA00022840"/>
    </source>
</evidence>
<evidence type="ECO:0000256" key="7">
    <source>
        <dbReference type="ARBA" id="ARBA00023136"/>
    </source>
</evidence>
<dbReference type="EMBL" id="UYRR01008068">
    <property type="protein sequence ID" value="VDK24079.1"/>
    <property type="molecule type" value="Genomic_DNA"/>
</dbReference>
<keyword evidence="5" id="KW-0175">Coiled coil</keyword>
<dbReference type="WBParaSite" id="ASIM_0000475601-mRNA-1">
    <property type="protein sequence ID" value="ASIM_0000475601-mRNA-1"/>
    <property type="gene ID" value="ASIM_0000475601"/>
</dbReference>
<dbReference type="PANTHER" id="PTHR23075">
    <property type="entry name" value="PUTATIVE ATP-ASE"/>
    <property type="match status" value="1"/>
</dbReference>
<dbReference type="GO" id="GO:0007005">
    <property type="term" value="P:mitochondrion organization"/>
    <property type="evidence" value="ECO:0007669"/>
    <property type="project" value="TreeGrafter"/>
</dbReference>
<evidence type="ECO:0000259" key="8">
    <source>
        <dbReference type="Pfam" id="PF12037"/>
    </source>
</evidence>
<evidence type="ECO:0000256" key="1">
    <source>
        <dbReference type="ARBA" id="ARBA00004325"/>
    </source>
</evidence>
<dbReference type="Pfam" id="PF12037">
    <property type="entry name" value="ATAD3_N"/>
    <property type="match status" value="1"/>
</dbReference>
<dbReference type="AlphaFoldDB" id="A0A0M3JAY3"/>
<dbReference type="InterPro" id="IPR021911">
    <property type="entry name" value="ATAD3_N"/>
</dbReference>
<sequence length="86" mass="9711">TIEHELALKHKYDLEKVEAATRAQAKAARENKDVNLEQMRASEEERRKTVIEKIKTSGAVIGAGLEQFVTDRTKIISAVCLIINKY</sequence>
<keyword evidence="2" id="KW-0547">Nucleotide-binding</keyword>
<keyword evidence="6" id="KW-0496">Mitochondrion</keyword>
<evidence type="ECO:0000313" key="9">
    <source>
        <dbReference type="EMBL" id="VDK24079.1"/>
    </source>
</evidence>
<protein>
    <submittedName>
        <fullName evidence="11">Putative ATPase (inferred by orthology to a S. mansoni protein)</fullName>
    </submittedName>
</protein>
<accession>A0A0M3JAY3</accession>
<dbReference type="GO" id="GO:0031966">
    <property type="term" value="C:mitochondrial membrane"/>
    <property type="evidence" value="ECO:0007669"/>
    <property type="project" value="UniProtKB-SubCell"/>
</dbReference>
<dbReference type="OrthoDB" id="199596at2759"/>
<keyword evidence="3" id="KW-0999">Mitochondrion inner membrane</keyword>
<comment type="subcellular location">
    <subcellularLocation>
        <location evidence="1">Mitochondrion membrane</location>
    </subcellularLocation>
</comment>
<dbReference type="GO" id="GO:0008270">
    <property type="term" value="F:zinc ion binding"/>
    <property type="evidence" value="ECO:0007669"/>
    <property type="project" value="TreeGrafter"/>
</dbReference>
<organism evidence="11">
    <name type="scientific">Anisakis simplex</name>
    <name type="common">Herring worm</name>
    <dbReference type="NCBI Taxonomy" id="6269"/>
    <lineage>
        <taxon>Eukaryota</taxon>
        <taxon>Metazoa</taxon>
        <taxon>Ecdysozoa</taxon>
        <taxon>Nematoda</taxon>
        <taxon>Chromadorea</taxon>
        <taxon>Rhabditida</taxon>
        <taxon>Spirurina</taxon>
        <taxon>Ascaridomorpha</taxon>
        <taxon>Ascaridoidea</taxon>
        <taxon>Anisakidae</taxon>
        <taxon>Anisakis</taxon>
        <taxon>Anisakis simplex complex</taxon>
    </lineage>
</organism>
<feature type="domain" description="ATPase family AAA" evidence="8">
    <location>
        <begin position="1"/>
        <end position="80"/>
    </location>
</feature>
<evidence type="ECO:0000256" key="6">
    <source>
        <dbReference type="ARBA" id="ARBA00023128"/>
    </source>
</evidence>
<dbReference type="PANTHER" id="PTHR23075:SF0">
    <property type="entry name" value="ATPASE FAMILY AAA DOMAIN-CONTAINING PROTEIN 3"/>
    <property type="match status" value="1"/>
</dbReference>
<evidence type="ECO:0000256" key="2">
    <source>
        <dbReference type="ARBA" id="ARBA00022741"/>
    </source>
</evidence>
<keyword evidence="10" id="KW-1185">Reference proteome</keyword>
<keyword evidence="4" id="KW-0067">ATP-binding</keyword>
<reference evidence="11" key="1">
    <citation type="submission" date="2017-02" db="UniProtKB">
        <authorList>
            <consortium name="WormBaseParasite"/>
        </authorList>
    </citation>
    <scope>IDENTIFICATION</scope>
</reference>
<gene>
    <name evidence="9" type="ORF">ASIM_LOCUS4567</name>
</gene>
<evidence type="ECO:0000256" key="5">
    <source>
        <dbReference type="ARBA" id="ARBA00023054"/>
    </source>
</evidence>
<dbReference type="Proteomes" id="UP000267096">
    <property type="component" value="Unassembled WGS sequence"/>
</dbReference>
<reference evidence="9 10" key="2">
    <citation type="submission" date="2018-11" db="EMBL/GenBank/DDBJ databases">
        <authorList>
            <consortium name="Pathogen Informatics"/>
        </authorList>
    </citation>
    <scope>NUCLEOTIDE SEQUENCE [LARGE SCALE GENOMIC DNA]</scope>
</reference>
<keyword evidence="7" id="KW-0472">Membrane</keyword>
<evidence type="ECO:0000313" key="11">
    <source>
        <dbReference type="WBParaSite" id="ASIM_0000475601-mRNA-1"/>
    </source>
</evidence>
<name>A0A0M3JAY3_ANISI</name>
<dbReference type="GO" id="GO:0005524">
    <property type="term" value="F:ATP binding"/>
    <property type="evidence" value="ECO:0007669"/>
    <property type="project" value="UniProtKB-KW"/>
</dbReference>
<proteinExistence type="predicted"/>
<evidence type="ECO:0000256" key="3">
    <source>
        <dbReference type="ARBA" id="ARBA00022792"/>
    </source>
</evidence>